<name>A0A5C3LD92_9AGAR</name>
<protein>
    <submittedName>
        <fullName evidence="1">Uncharacterized protein</fullName>
    </submittedName>
</protein>
<sequence>MPHSLGIIKPHLDSHGLEKPPWDIHCAPIDKIPVEVLWKIFNQCVVNDLCVWLDYPIPGNAGG</sequence>
<evidence type="ECO:0000313" key="1">
    <source>
        <dbReference type="EMBL" id="TFK31059.1"/>
    </source>
</evidence>
<organism evidence="1 2">
    <name type="scientific">Crucibulum laeve</name>
    <dbReference type="NCBI Taxonomy" id="68775"/>
    <lineage>
        <taxon>Eukaryota</taxon>
        <taxon>Fungi</taxon>
        <taxon>Dikarya</taxon>
        <taxon>Basidiomycota</taxon>
        <taxon>Agaricomycotina</taxon>
        <taxon>Agaricomycetes</taxon>
        <taxon>Agaricomycetidae</taxon>
        <taxon>Agaricales</taxon>
        <taxon>Agaricineae</taxon>
        <taxon>Nidulariaceae</taxon>
        <taxon>Crucibulum</taxon>
    </lineage>
</organism>
<evidence type="ECO:0000313" key="2">
    <source>
        <dbReference type="Proteomes" id="UP000308652"/>
    </source>
</evidence>
<dbReference type="Proteomes" id="UP000308652">
    <property type="component" value="Unassembled WGS sequence"/>
</dbReference>
<reference evidence="1 2" key="1">
    <citation type="journal article" date="2019" name="Nat. Ecol. Evol.">
        <title>Megaphylogeny resolves global patterns of mushroom evolution.</title>
        <authorList>
            <person name="Varga T."/>
            <person name="Krizsan K."/>
            <person name="Foldi C."/>
            <person name="Dima B."/>
            <person name="Sanchez-Garcia M."/>
            <person name="Sanchez-Ramirez S."/>
            <person name="Szollosi G.J."/>
            <person name="Szarkandi J.G."/>
            <person name="Papp V."/>
            <person name="Albert L."/>
            <person name="Andreopoulos W."/>
            <person name="Angelini C."/>
            <person name="Antonin V."/>
            <person name="Barry K.W."/>
            <person name="Bougher N.L."/>
            <person name="Buchanan P."/>
            <person name="Buyck B."/>
            <person name="Bense V."/>
            <person name="Catcheside P."/>
            <person name="Chovatia M."/>
            <person name="Cooper J."/>
            <person name="Damon W."/>
            <person name="Desjardin D."/>
            <person name="Finy P."/>
            <person name="Geml J."/>
            <person name="Haridas S."/>
            <person name="Hughes K."/>
            <person name="Justo A."/>
            <person name="Karasinski D."/>
            <person name="Kautmanova I."/>
            <person name="Kiss B."/>
            <person name="Kocsube S."/>
            <person name="Kotiranta H."/>
            <person name="LaButti K.M."/>
            <person name="Lechner B.E."/>
            <person name="Liimatainen K."/>
            <person name="Lipzen A."/>
            <person name="Lukacs Z."/>
            <person name="Mihaltcheva S."/>
            <person name="Morgado L.N."/>
            <person name="Niskanen T."/>
            <person name="Noordeloos M.E."/>
            <person name="Ohm R.A."/>
            <person name="Ortiz-Santana B."/>
            <person name="Ovrebo C."/>
            <person name="Racz N."/>
            <person name="Riley R."/>
            <person name="Savchenko A."/>
            <person name="Shiryaev A."/>
            <person name="Soop K."/>
            <person name="Spirin V."/>
            <person name="Szebenyi C."/>
            <person name="Tomsovsky M."/>
            <person name="Tulloss R.E."/>
            <person name="Uehling J."/>
            <person name="Grigoriev I.V."/>
            <person name="Vagvolgyi C."/>
            <person name="Papp T."/>
            <person name="Martin F.M."/>
            <person name="Miettinen O."/>
            <person name="Hibbett D.S."/>
            <person name="Nagy L.G."/>
        </authorList>
    </citation>
    <scope>NUCLEOTIDE SEQUENCE [LARGE SCALE GENOMIC DNA]</scope>
    <source>
        <strain evidence="1 2">CBS 166.37</strain>
    </source>
</reference>
<keyword evidence="2" id="KW-1185">Reference proteome</keyword>
<accession>A0A5C3LD92</accession>
<proteinExistence type="predicted"/>
<gene>
    <name evidence="1" type="ORF">BDQ12DRAFT_729945</name>
</gene>
<dbReference type="AlphaFoldDB" id="A0A5C3LD92"/>
<dbReference type="EMBL" id="ML213970">
    <property type="protein sequence ID" value="TFK31059.1"/>
    <property type="molecule type" value="Genomic_DNA"/>
</dbReference>